<dbReference type="GO" id="GO:0032259">
    <property type="term" value="P:methylation"/>
    <property type="evidence" value="ECO:0007669"/>
    <property type="project" value="UniProtKB-KW"/>
</dbReference>
<organism evidence="5 6">
    <name type="scientific">Pseudosulfitobacter pseudonitzschiae</name>
    <dbReference type="NCBI Taxonomy" id="1402135"/>
    <lineage>
        <taxon>Bacteria</taxon>
        <taxon>Pseudomonadati</taxon>
        <taxon>Pseudomonadota</taxon>
        <taxon>Alphaproteobacteria</taxon>
        <taxon>Rhodobacterales</taxon>
        <taxon>Roseobacteraceae</taxon>
        <taxon>Pseudosulfitobacter</taxon>
    </lineage>
</organism>
<dbReference type="GO" id="GO:0102082">
    <property type="term" value="F:demethylrebeccamycin--D-glucose O-methyltransferase activity"/>
    <property type="evidence" value="ECO:0007669"/>
    <property type="project" value="UniProtKB-EC"/>
</dbReference>
<keyword evidence="6" id="KW-1185">Reference proteome</keyword>
<dbReference type="EMBL" id="CP022420">
    <property type="protein sequence ID" value="ASM75460.1"/>
    <property type="molecule type" value="Genomic_DNA"/>
</dbReference>
<protein>
    <submittedName>
        <fullName evidence="5">Demethylrebeccamycin-D-glucose O-methyltransferase</fullName>
        <ecNumber evidence="5">2.1.1.164</ecNumber>
    </submittedName>
</protein>
<keyword evidence="1 5" id="KW-0489">Methyltransferase</keyword>
<evidence type="ECO:0000256" key="3">
    <source>
        <dbReference type="ARBA" id="ARBA00022691"/>
    </source>
</evidence>
<dbReference type="InterPro" id="IPR041698">
    <property type="entry name" value="Methyltransf_25"/>
</dbReference>
<dbReference type="KEGG" id="spse:SULPSESMR1_03662"/>
<dbReference type="AlphaFoldDB" id="A0A221K9C0"/>
<dbReference type="SUPFAM" id="SSF53335">
    <property type="entry name" value="S-adenosyl-L-methionine-dependent methyltransferases"/>
    <property type="match status" value="1"/>
</dbReference>
<dbReference type="OrthoDB" id="213472at2"/>
<keyword evidence="3" id="KW-0949">S-adenosyl-L-methionine</keyword>
<evidence type="ECO:0000313" key="5">
    <source>
        <dbReference type="EMBL" id="ASM75460.1"/>
    </source>
</evidence>
<feature type="domain" description="Methyltransferase" evidence="4">
    <location>
        <begin position="49"/>
        <end position="144"/>
    </location>
</feature>
<dbReference type="InterPro" id="IPR029063">
    <property type="entry name" value="SAM-dependent_MTases_sf"/>
</dbReference>
<evidence type="ECO:0000259" key="4">
    <source>
        <dbReference type="Pfam" id="PF13649"/>
    </source>
</evidence>
<geneLocation type="plasmid" evidence="5 6">
    <name>pSMR1-5</name>
</geneLocation>
<dbReference type="Proteomes" id="UP000199754">
    <property type="component" value="Plasmid pSMR1-5"/>
</dbReference>
<evidence type="ECO:0000256" key="1">
    <source>
        <dbReference type="ARBA" id="ARBA00022603"/>
    </source>
</evidence>
<dbReference type="PANTHER" id="PTHR43464">
    <property type="entry name" value="METHYLTRANSFERASE"/>
    <property type="match status" value="1"/>
</dbReference>
<keyword evidence="5" id="KW-0614">Plasmid</keyword>
<dbReference type="RefSeq" id="WP_089423457.1">
    <property type="nucleotide sequence ID" value="NZ_CP022420.1"/>
</dbReference>
<accession>A0A221K9C0</accession>
<gene>
    <name evidence="5" type="primary">rebM</name>
    <name evidence="5" type="ORF">SULPSESMR1_03662</name>
</gene>
<evidence type="ECO:0000313" key="6">
    <source>
        <dbReference type="Proteomes" id="UP000199754"/>
    </source>
</evidence>
<name>A0A221K9C0_9RHOB</name>
<dbReference type="EC" id="2.1.1.164" evidence="5"/>
<evidence type="ECO:0000256" key="2">
    <source>
        <dbReference type="ARBA" id="ARBA00022679"/>
    </source>
</evidence>
<proteinExistence type="predicted"/>
<dbReference type="Pfam" id="PF13649">
    <property type="entry name" value="Methyltransf_25"/>
    <property type="match status" value="1"/>
</dbReference>
<dbReference type="Gene3D" id="3.40.50.150">
    <property type="entry name" value="Vaccinia Virus protein VP39"/>
    <property type="match status" value="1"/>
</dbReference>
<keyword evidence="2 5" id="KW-0808">Transferase</keyword>
<sequence length="229" mass="24628">MTSATDHQIDRIAMYREMQRAIPGLDGMYRLVSALIASLAGKGARLLIAGAGGGREIAALGANAQAFEITAIDPSGDNLETAKQVAEQVGMSGRITFFRGTASDLPSRPCFDIATSLLVMHHLRDDGTKLAYLTALADRLTPGGTLIHADACLGGTGEFEMLIPAYLAHADLVGANPHATRLELEAIPRMPVVPETRMRALFAQAGFGEPREVFRSLWYRCWVSTRTGM</sequence>
<reference evidence="5 6" key="1">
    <citation type="submission" date="2017-07" db="EMBL/GenBank/DDBJ databases">
        <title>Genome Sequence of Sulfitobacter pseudonitzschiae Strain SMR1 Isolated from a culture of the Diatom Skeletonema marinoi.</title>
        <authorList>
            <person name="Topel M."/>
            <person name="Pinder M.I.M."/>
            <person name="Johansson O.N."/>
            <person name="Kourtchenko O."/>
            <person name="Godhe A."/>
            <person name="Clarke A.K."/>
        </authorList>
    </citation>
    <scope>NUCLEOTIDE SEQUENCE [LARGE SCALE GENOMIC DNA]</scope>
    <source>
        <strain evidence="5 6">SMR1</strain>
        <plasmid evidence="5 6">pSMR1-5</plasmid>
    </source>
</reference>
<dbReference type="PANTHER" id="PTHR43464:SF19">
    <property type="entry name" value="UBIQUINONE BIOSYNTHESIS O-METHYLTRANSFERASE, MITOCHONDRIAL"/>
    <property type="match status" value="1"/>
</dbReference>
<dbReference type="CDD" id="cd02440">
    <property type="entry name" value="AdoMet_MTases"/>
    <property type="match status" value="1"/>
</dbReference>